<organism evidence="1 2">
    <name type="scientific">Dallia pectoralis</name>
    <name type="common">Alaska blackfish</name>
    <dbReference type="NCBI Taxonomy" id="75939"/>
    <lineage>
        <taxon>Eukaryota</taxon>
        <taxon>Metazoa</taxon>
        <taxon>Chordata</taxon>
        <taxon>Craniata</taxon>
        <taxon>Vertebrata</taxon>
        <taxon>Euteleostomi</taxon>
        <taxon>Actinopterygii</taxon>
        <taxon>Neopterygii</taxon>
        <taxon>Teleostei</taxon>
        <taxon>Protacanthopterygii</taxon>
        <taxon>Esociformes</taxon>
        <taxon>Umbridae</taxon>
        <taxon>Dallia</taxon>
    </lineage>
</organism>
<sequence length="118" mass="12442">MALLRDTDGVTRVGLKPGLPGPILQRERGGQEDQRHSPVAMLHALGRGGISKANGSSEAIYPMPSVFELLPEGLVKGRGREGTCPGPRDRSVASREPAQGLTAVHMDGLLGMLLIGPR</sequence>
<reference evidence="1" key="1">
    <citation type="submission" date="2021-05" db="EMBL/GenBank/DDBJ databases">
        <authorList>
            <person name="Pan Q."/>
            <person name="Jouanno E."/>
            <person name="Zahm M."/>
            <person name="Klopp C."/>
            <person name="Cabau C."/>
            <person name="Louis A."/>
            <person name="Berthelot C."/>
            <person name="Parey E."/>
            <person name="Roest Crollius H."/>
            <person name="Montfort J."/>
            <person name="Robinson-Rechavi M."/>
            <person name="Bouchez O."/>
            <person name="Lampietro C."/>
            <person name="Lopez Roques C."/>
            <person name="Donnadieu C."/>
            <person name="Postlethwait J."/>
            <person name="Bobe J."/>
            <person name="Dillon D."/>
            <person name="Chandos A."/>
            <person name="von Hippel F."/>
            <person name="Guiguen Y."/>
        </authorList>
    </citation>
    <scope>NUCLEOTIDE SEQUENCE</scope>
    <source>
        <strain evidence="1">YG-Jan2019</strain>
    </source>
</reference>
<keyword evidence="2" id="KW-1185">Reference proteome</keyword>
<evidence type="ECO:0000313" key="2">
    <source>
        <dbReference type="Proteomes" id="UP001157502"/>
    </source>
</evidence>
<accession>A0ACC2GXW1</accession>
<dbReference type="Proteomes" id="UP001157502">
    <property type="component" value="Chromosome 8"/>
</dbReference>
<gene>
    <name evidence="1" type="ORF">DPEC_G00104660</name>
</gene>
<comment type="caution">
    <text evidence="1">The sequence shown here is derived from an EMBL/GenBank/DDBJ whole genome shotgun (WGS) entry which is preliminary data.</text>
</comment>
<proteinExistence type="predicted"/>
<evidence type="ECO:0000313" key="1">
    <source>
        <dbReference type="EMBL" id="KAJ8008422.1"/>
    </source>
</evidence>
<name>A0ACC2GXW1_DALPE</name>
<protein>
    <submittedName>
        <fullName evidence="1">Uncharacterized protein</fullName>
    </submittedName>
</protein>
<dbReference type="EMBL" id="CM055735">
    <property type="protein sequence ID" value="KAJ8008422.1"/>
    <property type="molecule type" value="Genomic_DNA"/>
</dbReference>